<protein>
    <submittedName>
        <fullName evidence="4">Transmembrane protein</fullName>
    </submittedName>
</protein>
<evidence type="ECO:0000256" key="2">
    <source>
        <dbReference type="SAM" id="Phobius"/>
    </source>
</evidence>
<dbReference type="WBParaSite" id="Pan_g5681.t1">
    <property type="protein sequence ID" value="Pan_g5681.t1"/>
    <property type="gene ID" value="Pan_g5681"/>
</dbReference>
<reference evidence="3" key="1">
    <citation type="journal article" date="2013" name="Genetics">
        <title>The draft genome and transcriptome of Panagrellus redivivus are shaped by the harsh demands of a free-living lifestyle.</title>
        <authorList>
            <person name="Srinivasan J."/>
            <person name="Dillman A.R."/>
            <person name="Macchietto M.G."/>
            <person name="Heikkinen L."/>
            <person name="Lakso M."/>
            <person name="Fracchia K.M."/>
            <person name="Antoshechkin I."/>
            <person name="Mortazavi A."/>
            <person name="Wong G."/>
            <person name="Sternberg P.W."/>
        </authorList>
    </citation>
    <scope>NUCLEOTIDE SEQUENCE [LARGE SCALE GENOMIC DNA]</scope>
    <source>
        <strain evidence="3">MT8872</strain>
    </source>
</reference>
<dbReference type="Proteomes" id="UP000492821">
    <property type="component" value="Unassembled WGS sequence"/>
</dbReference>
<reference evidence="4" key="2">
    <citation type="submission" date="2020-10" db="UniProtKB">
        <authorList>
            <consortium name="WormBaseParasite"/>
        </authorList>
    </citation>
    <scope>IDENTIFICATION</scope>
</reference>
<feature type="region of interest" description="Disordered" evidence="1">
    <location>
        <begin position="1"/>
        <end position="29"/>
    </location>
</feature>
<keyword evidence="2" id="KW-0812">Transmembrane</keyword>
<sequence length="215" mass="24000">MADIEKGAVYTVETPSPESVLPSKPSESQKSDHIEELLENDGVCGVSYGTLLCLVALGGLFMDSLCCYLALNHIAAYGFAFSVICSLVCFCTTISCIQEEKTNTLRRTAIWPVIKFLVTAVLYFCAIVFVVESVSLPDDSDSFTLTFEHEILLAVLPISLVLTLIHWQLTKKASELMYAKDKFYMIENEEDSNTSMRASLRLYLAADKLKNYEKF</sequence>
<feature type="transmembrane region" description="Helical" evidence="2">
    <location>
        <begin position="77"/>
        <end position="97"/>
    </location>
</feature>
<evidence type="ECO:0000313" key="4">
    <source>
        <dbReference type="WBParaSite" id="Pan_g5681.t1"/>
    </source>
</evidence>
<accession>A0A7E4W155</accession>
<feature type="transmembrane region" description="Helical" evidence="2">
    <location>
        <begin position="151"/>
        <end position="170"/>
    </location>
</feature>
<feature type="transmembrane region" description="Helical" evidence="2">
    <location>
        <begin position="51"/>
        <end position="71"/>
    </location>
</feature>
<feature type="transmembrane region" description="Helical" evidence="2">
    <location>
        <begin position="109"/>
        <end position="131"/>
    </location>
</feature>
<keyword evidence="2" id="KW-1133">Transmembrane helix</keyword>
<keyword evidence="3" id="KW-1185">Reference proteome</keyword>
<keyword evidence="2" id="KW-0472">Membrane</keyword>
<proteinExistence type="predicted"/>
<organism evidence="3 4">
    <name type="scientific">Panagrellus redivivus</name>
    <name type="common">Microworm</name>
    <dbReference type="NCBI Taxonomy" id="6233"/>
    <lineage>
        <taxon>Eukaryota</taxon>
        <taxon>Metazoa</taxon>
        <taxon>Ecdysozoa</taxon>
        <taxon>Nematoda</taxon>
        <taxon>Chromadorea</taxon>
        <taxon>Rhabditida</taxon>
        <taxon>Tylenchina</taxon>
        <taxon>Panagrolaimomorpha</taxon>
        <taxon>Panagrolaimoidea</taxon>
        <taxon>Panagrolaimidae</taxon>
        <taxon>Panagrellus</taxon>
    </lineage>
</organism>
<dbReference type="AlphaFoldDB" id="A0A7E4W155"/>
<evidence type="ECO:0000313" key="3">
    <source>
        <dbReference type="Proteomes" id="UP000492821"/>
    </source>
</evidence>
<name>A0A7E4W155_PANRE</name>
<evidence type="ECO:0000256" key="1">
    <source>
        <dbReference type="SAM" id="MobiDB-lite"/>
    </source>
</evidence>